<dbReference type="EMBL" id="RQYC01000009">
    <property type="protein sequence ID" value="RRD89957.1"/>
    <property type="molecule type" value="Genomic_DNA"/>
</dbReference>
<name>A0A3P2A3E8_9NEIS</name>
<gene>
    <name evidence="2" type="ORF">EII21_06995</name>
</gene>
<sequence>MKYKKFFILSAALLLAACASTDANYGNKDRLADVKQVCIRNKHTDRLPELAKSLADSFRKYGISSRIVSDFKAPSCHFVVQAEVKARGNLIHRGKVVLAEKVGEAGRTKRLSAVAYMRRGEEKQRAETVGLRGQTDEIVRQLLNK</sequence>
<feature type="signal peptide" evidence="1">
    <location>
        <begin position="1"/>
        <end position="25"/>
    </location>
</feature>
<organism evidence="2 3">
    <name type="scientific">Conchiformibius steedae</name>
    <dbReference type="NCBI Taxonomy" id="153493"/>
    <lineage>
        <taxon>Bacteria</taxon>
        <taxon>Pseudomonadati</taxon>
        <taxon>Pseudomonadota</taxon>
        <taxon>Betaproteobacteria</taxon>
        <taxon>Neisseriales</taxon>
        <taxon>Neisseriaceae</taxon>
        <taxon>Conchiformibius</taxon>
    </lineage>
</organism>
<accession>A0A3P2A3E8</accession>
<proteinExistence type="predicted"/>
<dbReference type="PROSITE" id="PS51257">
    <property type="entry name" value="PROKAR_LIPOPROTEIN"/>
    <property type="match status" value="1"/>
</dbReference>
<evidence type="ECO:0008006" key="4">
    <source>
        <dbReference type="Google" id="ProtNLM"/>
    </source>
</evidence>
<dbReference type="AlphaFoldDB" id="A0A3P2A3E8"/>
<dbReference type="Proteomes" id="UP000269923">
    <property type="component" value="Unassembled WGS sequence"/>
</dbReference>
<keyword evidence="3" id="KW-1185">Reference proteome</keyword>
<reference evidence="2 3" key="1">
    <citation type="submission" date="2018-11" db="EMBL/GenBank/DDBJ databases">
        <title>Genomes From Bacteria Associated with the Canine Oral Cavity: a Test Case for Automated Genome-Based Taxonomic Assignment.</title>
        <authorList>
            <person name="Coil D.A."/>
            <person name="Jospin G."/>
            <person name="Darling A.E."/>
            <person name="Wallis C."/>
            <person name="Davis I.J."/>
            <person name="Harris S."/>
            <person name="Eisen J.A."/>
            <person name="Holcombe L.J."/>
            <person name="O'Flynn C."/>
        </authorList>
    </citation>
    <scope>NUCLEOTIDE SEQUENCE [LARGE SCALE GENOMIC DNA]</scope>
    <source>
        <strain evidence="2 3">COT-280</strain>
    </source>
</reference>
<evidence type="ECO:0000256" key="1">
    <source>
        <dbReference type="SAM" id="SignalP"/>
    </source>
</evidence>
<dbReference type="RefSeq" id="WP_124795077.1">
    <property type="nucleotide sequence ID" value="NZ_RQYC01000009.1"/>
</dbReference>
<evidence type="ECO:0000313" key="3">
    <source>
        <dbReference type="Proteomes" id="UP000269923"/>
    </source>
</evidence>
<evidence type="ECO:0000313" key="2">
    <source>
        <dbReference type="EMBL" id="RRD89957.1"/>
    </source>
</evidence>
<comment type="caution">
    <text evidence="2">The sequence shown here is derived from an EMBL/GenBank/DDBJ whole genome shotgun (WGS) entry which is preliminary data.</text>
</comment>
<feature type="chain" id="PRO_5018237468" description="Lipoprotein" evidence="1">
    <location>
        <begin position="26"/>
        <end position="145"/>
    </location>
</feature>
<keyword evidence="1" id="KW-0732">Signal</keyword>
<protein>
    <recommendedName>
        <fullName evidence="4">Lipoprotein</fullName>
    </recommendedName>
</protein>